<dbReference type="OrthoDB" id="8265034at2"/>
<dbReference type="EMBL" id="PPGH01000035">
    <property type="protein sequence ID" value="PQJ96307.1"/>
    <property type="molecule type" value="Genomic_DNA"/>
</dbReference>
<feature type="domain" description="Bacteriophage T5 Orf172 DNA-binding" evidence="2">
    <location>
        <begin position="11"/>
        <end position="87"/>
    </location>
</feature>
<dbReference type="AlphaFoldDB" id="A0A2S7XRE3"/>
<accession>A0A2S7XRE3</accession>
<organism evidence="3 4">
    <name type="scientific">Chromatium okenii</name>
    <dbReference type="NCBI Taxonomy" id="61644"/>
    <lineage>
        <taxon>Bacteria</taxon>
        <taxon>Pseudomonadati</taxon>
        <taxon>Pseudomonadota</taxon>
        <taxon>Gammaproteobacteria</taxon>
        <taxon>Chromatiales</taxon>
        <taxon>Chromatiaceae</taxon>
        <taxon>Chromatium</taxon>
    </lineage>
</organism>
<evidence type="ECO:0000259" key="2">
    <source>
        <dbReference type="SMART" id="SM00974"/>
    </source>
</evidence>
<dbReference type="InterPro" id="IPR018306">
    <property type="entry name" value="Phage_T5_Orf172_DNA-bd"/>
</dbReference>
<reference evidence="3 4" key="1">
    <citation type="submission" date="2018-01" db="EMBL/GenBank/DDBJ databases">
        <title>The complete genome sequence of Chromatium okenii LaCa, a purple sulfur bacterium with a turbulent life.</title>
        <authorList>
            <person name="Luedin S.M."/>
            <person name="Liechti N."/>
            <person name="Storelli N."/>
            <person name="Danza F."/>
            <person name="Wittwer M."/>
            <person name="Pothier J.F."/>
            <person name="Tonolla M.A."/>
        </authorList>
    </citation>
    <scope>NUCLEOTIDE SEQUENCE [LARGE SCALE GENOMIC DNA]</scope>
    <source>
        <strain evidence="3 4">LaCa</strain>
    </source>
</reference>
<dbReference type="Pfam" id="PF10544">
    <property type="entry name" value="T5orf172"/>
    <property type="match status" value="1"/>
</dbReference>
<comment type="caution">
    <text evidence="3">The sequence shown here is derived from an EMBL/GenBank/DDBJ whole genome shotgun (WGS) entry which is preliminary data.</text>
</comment>
<dbReference type="RefSeq" id="WP_105073933.1">
    <property type="nucleotide sequence ID" value="NZ_PPGH01000035.1"/>
</dbReference>
<evidence type="ECO:0000313" key="4">
    <source>
        <dbReference type="Proteomes" id="UP000239936"/>
    </source>
</evidence>
<keyword evidence="4" id="KW-1185">Reference proteome</keyword>
<name>A0A2S7XRE3_9GAMM</name>
<gene>
    <name evidence="3" type="ORF">CXB77_11215</name>
</gene>
<feature type="region of interest" description="Disordered" evidence="1">
    <location>
        <begin position="295"/>
        <end position="315"/>
    </location>
</feature>
<protein>
    <recommendedName>
        <fullName evidence="2">Bacteriophage T5 Orf172 DNA-binding domain-containing protein</fullName>
    </recommendedName>
</protein>
<dbReference type="Proteomes" id="UP000239936">
    <property type="component" value="Unassembled WGS sequence"/>
</dbReference>
<evidence type="ECO:0000256" key="1">
    <source>
        <dbReference type="SAM" id="MobiDB-lite"/>
    </source>
</evidence>
<sequence length="315" mass="36216">MKGWVYIISNEAMPDFIKVGYSTKDPAERAKELGTGAPYPYQVQYEILVEDPNKIEKTAHSILSFLNEGKEWFRCDVSVAVRAIKKACENKTIHLENYPCKASESSENTTLELKEFDPPHVSKKITPAVPRFAEQHSLNILNKNDKCQSDPKNWSTTPVEYVINKTEQNRSAFIDALNKVLLACEGRTVVTDNNMFWYTSRENTLFVDGMFKTAPIARHSLKEDWFIITLKGFKDICAEHNIDIIWFKKELNRNGLMLSKAQLRLDSRERMCLFRGTSLRERNVQMRVIGINMAEKSRHTETQQPTQGNADLFGE</sequence>
<evidence type="ECO:0000313" key="3">
    <source>
        <dbReference type="EMBL" id="PQJ96307.1"/>
    </source>
</evidence>
<dbReference type="SMART" id="SM00974">
    <property type="entry name" value="T5orf172"/>
    <property type="match status" value="1"/>
</dbReference>
<proteinExistence type="predicted"/>